<name>A0ACB0LAB5_TRIPR</name>
<organism evidence="1 2">
    <name type="scientific">Trifolium pratense</name>
    <name type="common">Red clover</name>
    <dbReference type="NCBI Taxonomy" id="57577"/>
    <lineage>
        <taxon>Eukaryota</taxon>
        <taxon>Viridiplantae</taxon>
        <taxon>Streptophyta</taxon>
        <taxon>Embryophyta</taxon>
        <taxon>Tracheophyta</taxon>
        <taxon>Spermatophyta</taxon>
        <taxon>Magnoliopsida</taxon>
        <taxon>eudicotyledons</taxon>
        <taxon>Gunneridae</taxon>
        <taxon>Pentapetalae</taxon>
        <taxon>rosids</taxon>
        <taxon>fabids</taxon>
        <taxon>Fabales</taxon>
        <taxon>Fabaceae</taxon>
        <taxon>Papilionoideae</taxon>
        <taxon>50 kb inversion clade</taxon>
        <taxon>NPAAA clade</taxon>
        <taxon>Hologalegina</taxon>
        <taxon>IRL clade</taxon>
        <taxon>Trifolieae</taxon>
        <taxon>Trifolium</taxon>
    </lineage>
</organism>
<dbReference type="EMBL" id="CASHSV030000513">
    <property type="protein sequence ID" value="CAJ2666397.1"/>
    <property type="molecule type" value="Genomic_DNA"/>
</dbReference>
<evidence type="ECO:0000313" key="1">
    <source>
        <dbReference type="EMBL" id="CAJ2666397.1"/>
    </source>
</evidence>
<keyword evidence="2" id="KW-1185">Reference proteome</keyword>
<proteinExistence type="predicted"/>
<sequence length="432" mass="49915">MEARPNGYVSVLENELVEMLKGAVLPEMSRTSEQCIYKVPQIIRQANPQAYTPQIISIGPFHNPRGSISANNNLHEMEELKLNYLKGFLNRTKLCVDDLVLKVQKLENKIRNCYAGLVCFDSNDFLKIIVVDACFIIELFLRYACYPDWKEKDPILSKQWLHNDIKRDLILLENQLPFFVLEEIYKLANINLEVPSFVTITIWYFHRLNQQNINSERLCPKHFTDLLRTFLLPPSFDFAKEMENAGYAIQHVYSASQLSEAGLKFELSESKCLLDLKFDRGVLQMPCFHVHDSTEMHMRNIIAFEGCHISNYDSAYVSQYLSILDFLINTEKDVSILVNKKIISNWMGDANAVATMVNKLCKNVPMPKLNSKYLSLCNRLNGFYENPRNKYKAIFVHEYFNTPCKIASTVTALFLLLFTLIQAVCSIWSLLK</sequence>
<evidence type="ECO:0000313" key="2">
    <source>
        <dbReference type="Proteomes" id="UP001177021"/>
    </source>
</evidence>
<gene>
    <name evidence="1" type="ORF">MILVUS5_LOCUS31201</name>
</gene>
<protein>
    <submittedName>
        <fullName evidence="1">Uncharacterized protein</fullName>
    </submittedName>
</protein>
<dbReference type="Proteomes" id="UP001177021">
    <property type="component" value="Unassembled WGS sequence"/>
</dbReference>
<comment type="caution">
    <text evidence="1">The sequence shown here is derived from an EMBL/GenBank/DDBJ whole genome shotgun (WGS) entry which is preliminary data.</text>
</comment>
<reference evidence="1" key="1">
    <citation type="submission" date="2023-10" db="EMBL/GenBank/DDBJ databases">
        <authorList>
            <person name="Rodriguez Cubillos JULIANA M."/>
            <person name="De Vega J."/>
        </authorList>
    </citation>
    <scope>NUCLEOTIDE SEQUENCE</scope>
</reference>
<accession>A0ACB0LAB5</accession>